<evidence type="ECO:0000256" key="5">
    <source>
        <dbReference type="ARBA" id="ARBA00022989"/>
    </source>
</evidence>
<reference evidence="9 10" key="1">
    <citation type="submission" date="2020-07" db="EMBL/GenBank/DDBJ databases">
        <title>Genomic Encyclopedia of Type Strains, Phase IV (KMG-V): Genome sequencing to study the core and pangenomes of soil and plant-associated prokaryotes.</title>
        <authorList>
            <person name="Whitman W."/>
        </authorList>
    </citation>
    <scope>NUCLEOTIDE SEQUENCE [LARGE SCALE GENOMIC DNA]</scope>
    <source>
        <strain evidence="9 10">SAS40</strain>
    </source>
</reference>
<comment type="subcellular location">
    <subcellularLocation>
        <location evidence="1 7">Cell membrane</location>
        <topology evidence="1 7">Multi-pass membrane protein</topology>
    </subcellularLocation>
</comment>
<dbReference type="Pfam" id="PF00528">
    <property type="entry name" value="BPD_transp_1"/>
    <property type="match status" value="1"/>
</dbReference>
<feature type="transmembrane region" description="Helical" evidence="7">
    <location>
        <begin position="117"/>
        <end position="134"/>
    </location>
</feature>
<dbReference type="CDD" id="cd06261">
    <property type="entry name" value="TM_PBP2"/>
    <property type="match status" value="1"/>
</dbReference>
<comment type="similarity">
    <text evidence="7">Belongs to the binding-protein-dependent transport system permease family.</text>
</comment>
<proteinExistence type="inferred from homology"/>
<feature type="transmembrane region" description="Helical" evidence="7">
    <location>
        <begin position="52"/>
        <end position="78"/>
    </location>
</feature>
<feature type="transmembrane region" description="Helical" evidence="7">
    <location>
        <begin position="215"/>
        <end position="236"/>
    </location>
</feature>
<feature type="transmembrane region" description="Helical" evidence="7">
    <location>
        <begin position="90"/>
        <end position="111"/>
    </location>
</feature>
<dbReference type="Proteomes" id="UP000542125">
    <property type="component" value="Unassembled WGS sequence"/>
</dbReference>
<evidence type="ECO:0000256" key="2">
    <source>
        <dbReference type="ARBA" id="ARBA00022448"/>
    </source>
</evidence>
<evidence type="ECO:0000256" key="6">
    <source>
        <dbReference type="ARBA" id="ARBA00023136"/>
    </source>
</evidence>
<feature type="domain" description="ABC transmembrane type-1" evidence="8">
    <location>
        <begin position="53"/>
        <end position="231"/>
    </location>
</feature>
<evidence type="ECO:0000313" key="10">
    <source>
        <dbReference type="Proteomes" id="UP000542125"/>
    </source>
</evidence>
<keyword evidence="6 7" id="KW-0472">Membrane</keyword>
<dbReference type="GO" id="GO:0005886">
    <property type="term" value="C:plasma membrane"/>
    <property type="evidence" value="ECO:0007669"/>
    <property type="project" value="UniProtKB-SubCell"/>
</dbReference>
<protein>
    <submittedName>
        <fullName evidence="9">NitT/TauT family transport system permease protein</fullName>
    </submittedName>
</protein>
<dbReference type="PANTHER" id="PTHR30151">
    <property type="entry name" value="ALKANE SULFONATE ABC TRANSPORTER-RELATED, MEMBRANE SUBUNIT"/>
    <property type="match status" value="1"/>
</dbReference>
<dbReference type="InterPro" id="IPR000515">
    <property type="entry name" value="MetI-like"/>
</dbReference>
<evidence type="ECO:0000256" key="7">
    <source>
        <dbReference type="RuleBase" id="RU363032"/>
    </source>
</evidence>
<dbReference type="SUPFAM" id="SSF161098">
    <property type="entry name" value="MetI-like"/>
    <property type="match status" value="1"/>
</dbReference>
<keyword evidence="2 7" id="KW-0813">Transport</keyword>
<dbReference type="InterPro" id="IPR035906">
    <property type="entry name" value="MetI-like_sf"/>
</dbReference>
<dbReference type="EMBL" id="JACBYR010000001">
    <property type="protein sequence ID" value="NYE84254.1"/>
    <property type="molecule type" value="Genomic_DNA"/>
</dbReference>
<evidence type="ECO:0000256" key="1">
    <source>
        <dbReference type="ARBA" id="ARBA00004651"/>
    </source>
</evidence>
<feature type="transmembrane region" description="Helical" evidence="7">
    <location>
        <begin position="183"/>
        <end position="203"/>
    </location>
</feature>
<dbReference type="PANTHER" id="PTHR30151:SF20">
    <property type="entry name" value="ABC TRANSPORTER PERMEASE PROTEIN HI_0355-RELATED"/>
    <property type="match status" value="1"/>
</dbReference>
<keyword evidence="4 7" id="KW-0812">Transmembrane</keyword>
<keyword evidence="3" id="KW-1003">Cell membrane</keyword>
<dbReference type="RefSeq" id="WP_179587963.1">
    <property type="nucleotide sequence ID" value="NZ_JACBYR010000001.1"/>
</dbReference>
<dbReference type="PROSITE" id="PS50928">
    <property type="entry name" value="ABC_TM1"/>
    <property type="match status" value="1"/>
</dbReference>
<evidence type="ECO:0000256" key="3">
    <source>
        <dbReference type="ARBA" id="ARBA00022475"/>
    </source>
</evidence>
<name>A0A7Y9LLS8_9BURK</name>
<evidence type="ECO:0000313" key="9">
    <source>
        <dbReference type="EMBL" id="NYE84254.1"/>
    </source>
</evidence>
<organism evidence="9 10">
    <name type="scientific">Pigmentiphaga litoralis</name>
    <dbReference type="NCBI Taxonomy" id="516702"/>
    <lineage>
        <taxon>Bacteria</taxon>
        <taxon>Pseudomonadati</taxon>
        <taxon>Pseudomonadota</taxon>
        <taxon>Betaproteobacteria</taxon>
        <taxon>Burkholderiales</taxon>
        <taxon>Alcaligenaceae</taxon>
        <taxon>Pigmentiphaga</taxon>
    </lineage>
</organism>
<evidence type="ECO:0000259" key="8">
    <source>
        <dbReference type="PROSITE" id="PS50928"/>
    </source>
</evidence>
<dbReference type="Gene3D" id="1.10.3720.10">
    <property type="entry name" value="MetI-like"/>
    <property type="match status" value="1"/>
</dbReference>
<accession>A0A7Y9LLS8</accession>
<sequence length="247" mass="26934">MAKQKPVLLSLVAWAVLWELAARYAASDMFPPLSHVVTTAFSLVQLQSFKDAIVITARAFATGMALAIVVGVPVGALMGRFKPVDRILNVWVNIFIAAPLTAVVPALMPILGIGETTVVATVFLFAVWVIIIDTREGMVGINRSLLEMARSNGATRWQMFSKIMLPSAMPEVMTGIRLSVVRGIKGVIIGQIVVAVVGLGELFDTYLHGFQMDRFWALVMIVFLLGMTLMGAVGLVERRLTRHAKVR</sequence>
<gene>
    <name evidence="9" type="ORF">FHW18_003525</name>
</gene>
<comment type="caution">
    <text evidence="9">The sequence shown here is derived from an EMBL/GenBank/DDBJ whole genome shotgun (WGS) entry which is preliminary data.</text>
</comment>
<dbReference type="AlphaFoldDB" id="A0A7Y9LLS8"/>
<keyword evidence="5 7" id="KW-1133">Transmembrane helix</keyword>
<keyword evidence="10" id="KW-1185">Reference proteome</keyword>
<evidence type="ECO:0000256" key="4">
    <source>
        <dbReference type="ARBA" id="ARBA00022692"/>
    </source>
</evidence>
<dbReference type="GO" id="GO:0055085">
    <property type="term" value="P:transmembrane transport"/>
    <property type="evidence" value="ECO:0007669"/>
    <property type="project" value="InterPro"/>
</dbReference>